<evidence type="ECO:0000313" key="1">
    <source>
        <dbReference type="EMBL" id="GBM20334.1"/>
    </source>
</evidence>
<protein>
    <submittedName>
        <fullName evidence="1">Uncharacterized protein</fullName>
    </submittedName>
</protein>
<proteinExistence type="predicted"/>
<evidence type="ECO:0000313" key="2">
    <source>
        <dbReference type="Proteomes" id="UP000499080"/>
    </source>
</evidence>
<comment type="caution">
    <text evidence="1">The sequence shown here is derived from an EMBL/GenBank/DDBJ whole genome shotgun (WGS) entry which is preliminary data.</text>
</comment>
<accession>A0A4Y2DXG9</accession>
<dbReference type="AlphaFoldDB" id="A0A4Y2DXG9"/>
<name>A0A4Y2DXG9_ARAVE</name>
<keyword evidence="2" id="KW-1185">Reference proteome</keyword>
<dbReference type="EMBL" id="BGPR01000440">
    <property type="protein sequence ID" value="GBM20334.1"/>
    <property type="molecule type" value="Genomic_DNA"/>
</dbReference>
<reference evidence="1 2" key="1">
    <citation type="journal article" date="2019" name="Sci. Rep.">
        <title>Orb-weaving spider Araneus ventricosus genome elucidates the spidroin gene catalogue.</title>
        <authorList>
            <person name="Kono N."/>
            <person name="Nakamura H."/>
            <person name="Ohtoshi R."/>
            <person name="Moran D.A.P."/>
            <person name="Shinohara A."/>
            <person name="Yoshida Y."/>
            <person name="Fujiwara M."/>
            <person name="Mori M."/>
            <person name="Tomita M."/>
            <person name="Arakawa K."/>
        </authorList>
    </citation>
    <scope>NUCLEOTIDE SEQUENCE [LARGE SCALE GENOMIC DNA]</scope>
</reference>
<sequence>MGNNAFHFDSSLFRRWGITRTADGTRGKTGRRNAAFTRVLPRDLPSHTSWEQGFNPKSRRHTRVTVAFKGYVKEYVKNHLLGLTHFKNIFTVTTLPPHRVGPGVREPTRPVWPQTG</sequence>
<dbReference type="Proteomes" id="UP000499080">
    <property type="component" value="Unassembled WGS sequence"/>
</dbReference>
<organism evidence="1 2">
    <name type="scientific">Araneus ventricosus</name>
    <name type="common">Orbweaver spider</name>
    <name type="synonym">Epeira ventricosa</name>
    <dbReference type="NCBI Taxonomy" id="182803"/>
    <lineage>
        <taxon>Eukaryota</taxon>
        <taxon>Metazoa</taxon>
        <taxon>Ecdysozoa</taxon>
        <taxon>Arthropoda</taxon>
        <taxon>Chelicerata</taxon>
        <taxon>Arachnida</taxon>
        <taxon>Araneae</taxon>
        <taxon>Araneomorphae</taxon>
        <taxon>Entelegynae</taxon>
        <taxon>Araneoidea</taxon>
        <taxon>Araneidae</taxon>
        <taxon>Araneus</taxon>
    </lineage>
</organism>
<gene>
    <name evidence="1" type="ORF">AVEN_195886_1</name>
</gene>